<dbReference type="KEGG" id="vg:79586990"/>
<reference evidence="1 2" key="1">
    <citation type="submission" date="2017-04" db="EMBL/GenBank/DDBJ databases">
        <title>Bacillus anthracis phage Complete Genome.</title>
        <authorList>
            <person name="Alkalay S."/>
            <person name="Coppenhagen-Glazer S."/>
            <person name="Hazan R."/>
        </authorList>
    </citation>
    <scope>NUCLEOTIDE SEQUENCE [LARGE SCALE GENOMIC DNA]</scope>
</reference>
<dbReference type="Proteomes" id="UP000223221">
    <property type="component" value="Segment"/>
</dbReference>
<dbReference type="EMBL" id="KY963371">
    <property type="protein sequence ID" value="ARW58546.1"/>
    <property type="molecule type" value="Genomic_DNA"/>
</dbReference>
<sequence>MNGDLQQKIVALDLLPIDESIYVRYLKVREDIGLDTRRFTHYKMYKHVFMPYSNDYLIGTSLEELLKKDKENYKQFCPSFFVRLKDKCFIWKFKRTLKKLKKEYAKENH</sequence>
<evidence type="ECO:0000313" key="1">
    <source>
        <dbReference type="EMBL" id="ARW58546.1"/>
    </source>
</evidence>
<protein>
    <submittedName>
        <fullName evidence="1">Uncharacterized protein</fullName>
    </submittedName>
</protein>
<dbReference type="GeneID" id="79586990"/>
<dbReference type="RefSeq" id="YP_010739599.1">
    <property type="nucleotide sequence ID" value="NC_073042.1"/>
</dbReference>
<evidence type="ECO:0000313" key="2">
    <source>
        <dbReference type="Proteomes" id="UP000223221"/>
    </source>
</evidence>
<organism evidence="1 2">
    <name type="scientific">Bacillus phage Carmel_SA</name>
    <dbReference type="NCBI Taxonomy" id="1983578"/>
    <lineage>
        <taxon>Viruses</taxon>
        <taxon>Duplodnaviria</taxon>
        <taxon>Heunggongvirae</taxon>
        <taxon>Uroviricota</taxon>
        <taxon>Caudoviricetes</taxon>
        <taxon>Wbetavirus</taxon>
        <taxon>Wbetavirus carmel</taxon>
    </lineage>
</organism>
<name>A0A288WFY9_9CAUD</name>
<proteinExistence type="predicted"/>
<accession>A0A288WFY9</accession>
<keyword evidence="2" id="KW-1185">Reference proteome</keyword>